<dbReference type="Proteomes" id="UP001209540">
    <property type="component" value="Unassembled WGS sequence"/>
</dbReference>
<proteinExistence type="predicted"/>
<protein>
    <submittedName>
        <fullName evidence="1">Uncharacterized protein</fullName>
    </submittedName>
</protein>
<name>A0AAD5K4W3_9FUNG</name>
<dbReference type="EMBL" id="JAIXMP010000008">
    <property type="protein sequence ID" value="KAI9269213.1"/>
    <property type="molecule type" value="Genomic_DNA"/>
</dbReference>
<organism evidence="1 2">
    <name type="scientific">Phascolomyces articulosus</name>
    <dbReference type="NCBI Taxonomy" id="60185"/>
    <lineage>
        <taxon>Eukaryota</taxon>
        <taxon>Fungi</taxon>
        <taxon>Fungi incertae sedis</taxon>
        <taxon>Mucoromycota</taxon>
        <taxon>Mucoromycotina</taxon>
        <taxon>Mucoromycetes</taxon>
        <taxon>Mucorales</taxon>
        <taxon>Lichtheimiaceae</taxon>
        <taxon>Phascolomyces</taxon>
    </lineage>
</organism>
<dbReference type="AlphaFoldDB" id="A0AAD5K4W3"/>
<sequence>MTNIYPIKNNDGPADDQQEKLMFGQRDEDRYQYPHWCRVQQIIEQSRMDEDDRQGESQEEDEGTILKIKNEEPKNRKFRYDIKFVQGDDGRFKCPVCPKDYTKRRATRQHFLLVSNYIYFQKGHQLAY</sequence>
<reference evidence="1" key="1">
    <citation type="journal article" date="2022" name="IScience">
        <title>Evolution of zygomycete secretomes and the origins of terrestrial fungal ecologies.</title>
        <authorList>
            <person name="Chang Y."/>
            <person name="Wang Y."/>
            <person name="Mondo S."/>
            <person name="Ahrendt S."/>
            <person name="Andreopoulos W."/>
            <person name="Barry K."/>
            <person name="Beard J."/>
            <person name="Benny G.L."/>
            <person name="Blankenship S."/>
            <person name="Bonito G."/>
            <person name="Cuomo C."/>
            <person name="Desiro A."/>
            <person name="Gervers K.A."/>
            <person name="Hundley H."/>
            <person name="Kuo A."/>
            <person name="LaButti K."/>
            <person name="Lang B.F."/>
            <person name="Lipzen A."/>
            <person name="O'Donnell K."/>
            <person name="Pangilinan J."/>
            <person name="Reynolds N."/>
            <person name="Sandor L."/>
            <person name="Smith M.E."/>
            <person name="Tsang A."/>
            <person name="Grigoriev I.V."/>
            <person name="Stajich J.E."/>
            <person name="Spatafora J.W."/>
        </authorList>
    </citation>
    <scope>NUCLEOTIDE SEQUENCE</scope>
    <source>
        <strain evidence="1">RSA 2281</strain>
    </source>
</reference>
<keyword evidence="2" id="KW-1185">Reference proteome</keyword>
<reference evidence="1" key="2">
    <citation type="submission" date="2023-02" db="EMBL/GenBank/DDBJ databases">
        <authorList>
            <consortium name="DOE Joint Genome Institute"/>
            <person name="Mondo S.J."/>
            <person name="Chang Y."/>
            <person name="Wang Y."/>
            <person name="Ahrendt S."/>
            <person name="Andreopoulos W."/>
            <person name="Barry K."/>
            <person name="Beard J."/>
            <person name="Benny G.L."/>
            <person name="Blankenship S."/>
            <person name="Bonito G."/>
            <person name="Cuomo C."/>
            <person name="Desiro A."/>
            <person name="Gervers K.A."/>
            <person name="Hundley H."/>
            <person name="Kuo A."/>
            <person name="LaButti K."/>
            <person name="Lang B.F."/>
            <person name="Lipzen A."/>
            <person name="O'Donnell K."/>
            <person name="Pangilinan J."/>
            <person name="Reynolds N."/>
            <person name="Sandor L."/>
            <person name="Smith M.W."/>
            <person name="Tsang A."/>
            <person name="Grigoriev I.V."/>
            <person name="Stajich J.E."/>
            <person name="Spatafora J.W."/>
        </authorList>
    </citation>
    <scope>NUCLEOTIDE SEQUENCE</scope>
    <source>
        <strain evidence="1">RSA 2281</strain>
    </source>
</reference>
<comment type="caution">
    <text evidence="1">The sequence shown here is derived from an EMBL/GenBank/DDBJ whole genome shotgun (WGS) entry which is preliminary data.</text>
</comment>
<gene>
    <name evidence="1" type="ORF">BDA99DRAFT_535283</name>
</gene>
<evidence type="ECO:0000313" key="2">
    <source>
        <dbReference type="Proteomes" id="UP001209540"/>
    </source>
</evidence>
<accession>A0AAD5K4W3</accession>
<evidence type="ECO:0000313" key="1">
    <source>
        <dbReference type="EMBL" id="KAI9269213.1"/>
    </source>
</evidence>